<dbReference type="Proteomes" id="UP000694251">
    <property type="component" value="Chromosome 5"/>
</dbReference>
<dbReference type="InterPro" id="IPR044691">
    <property type="entry name" value="DCC1_Trx"/>
</dbReference>
<evidence type="ECO:0000313" key="1">
    <source>
        <dbReference type="EMBL" id="KAG7612478.1"/>
    </source>
</evidence>
<protein>
    <submittedName>
        <fullName evidence="1">Thioredoxin-like superfamily</fullName>
    </submittedName>
</protein>
<evidence type="ECO:0000313" key="2">
    <source>
        <dbReference type="Proteomes" id="UP000694251"/>
    </source>
</evidence>
<dbReference type="GO" id="GO:0015035">
    <property type="term" value="F:protein-disulfide reductase activity"/>
    <property type="evidence" value="ECO:0007669"/>
    <property type="project" value="InterPro"/>
</dbReference>
<dbReference type="OrthoDB" id="441708at2759"/>
<keyword evidence="2" id="KW-1185">Reference proteome</keyword>
<reference evidence="1 2" key="1">
    <citation type="submission" date="2020-12" db="EMBL/GenBank/DDBJ databases">
        <title>Concerted genomic and epigenomic changes stabilize Arabidopsis allopolyploids.</title>
        <authorList>
            <person name="Chen Z."/>
        </authorList>
    </citation>
    <scope>NUCLEOTIDE SEQUENCE [LARGE SCALE GENOMIC DNA]</scope>
    <source>
        <strain evidence="1">As9502</strain>
        <tissue evidence="1">Leaf</tissue>
    </source>
</reference>
<sequence length="177" mass="20401">MATRGSVAAAASTIWKHRRNPSLRSLSRHFNPNFNHRIIPTGFKYQVRAIQGTSTDPVVTPLKNREEPKPQNWKIKMLYDGDCPLCMREVNMLMERNEKHGTIKFVDISSNDYSPEDNQGLDYKTVNLLSFNLVQFCFIFCLMFELSDLIEIFIRHLGDCMKKLGLDGFTLSPNLNQ</sequence>
<gene>
    <name evidence="1" type="ORF">ISN44_As05g044900</name>
</gene>
<proteinExistence type="predicted"/>
<dbReference type="EMBL" id="JAEFBJ010000005">
    <property type="protein sequence ID" value="KAG7612478.1"/>
    <property type="molecule type" value="Genomic_DNA"/>
</dbReference>
<dbReference type="PANTHER" id="PTHR34290:SF2">
    <property type="entry name" value="OS04G0668800 PROTEIN"/>
    <property type="match status" value="1"/>
</dbReference>
<dbReference type="AlphaFoldDB" id="A0A8T2DK35"/>
<organism evidence="1 2">
    <name type="scientific">Arabidopsis suecica</name>
    <name type="common">Swedish thale-cress</name>
    <name type="synonym">Cardaminopsis suecica</name>
    <dbReference type="NCBI Taxonomy" id="45249"/>
    <lineage>
        <taxon>Eukaryota</taxon>
        <taxon>Viridiplantae</taxon>
        <taxon>Streptophyta</taxon>
        <taxon>Embryophyta</taxon>
        <taxon>Tracheophyta</taxon>
        <taxon>Spermatophyta</taxon>
        <taxon>Magnoliopsida</taxon>
        <taxon>eudicotyledons</taxon>
        <taxon>Gunneridae</taxon>
        <taxon>Pentapetalae</taxon>
        <taxon>rosids</taxon>
        <taxon>malvids</taxon>
        <taxon>Brassicales</taxon>
        <taxon>Brassicaceae</taxon>
        <taxon>Camelineae</taxon>
        <taxon>Arabidopsis</taxon>
    </lineage>
</organism>
<dbReference type="InterPro" id="IPR007263">
    <property type="entry name" value="DCC1-like"/>
</dbReference>
<accession>A0A8T2DK35</accession>
<name>A0A8T2DK35_ARASU</name>
<dbReference type="Pfam" id="PF04134">
    <property type="entry name" value="DCC1-like"/>
    <property type="match status" value="1"/>
</dbReference>
<comment type="caution">
    <text evidence="1">The sequence shown here is derived from an EMBL/GenBank/DDBJ whole genome shotgun (WGS) entry which is preliminary data.</text>
</comment>
<dbReference type="PANTHER" id="PTHR34290">
    <property type="entry name" value="SI:CH73-390P7.2"/>
    <property type="match status" value="1"/>
</dbReference>